<dbReference type="EMBL" id="QRDX01000001">
    <property type="protein sequence ID" value="RED50036.1"/>
    <property type="molecule type" value="Genomic_DNA"/>
</dbReference>
<dbReference type="RefSeq" id="WP_116038998.1">
    <property type="nucleotide sequence ID" value="NZ_QRDX01000001.1"/>
</dbReference>
<evidence type="ECO:0000256" key="1">
    <source>
        <dbReference type="SAM" id="SignalP"/>
    </source>
</evidence>
<keyword evidence="3" id="KW-1185">Reference proteome</keyword>
<name>A0A3D9HMA7_9FLAO</name>
<dbReference type="Gene3D" id="1.25.40.390">
    <property type="match status" value="2"/>
</dbReference>
<dbReference type="InterPro" id="IPR041662">
    <property type="entry name" value="SusD-like_2"/>
</dbReference>
<reference evidence="2 3" key="1">
    <citation type="submission" date="2018-07" db="EMBL/GenBank/DDBJ databases">
        <title>Genomic Encyclopedia of Type Strains, Phase III (KMG-III): the genomes of soil and plant-associated and newly described type strains.</title>
        <authorList>
            <person name="Whitman W."/>
        </authorList>
    </citation>
    <scope>NUCLEOTIDE SEQUENCE [LARGE SCALE GENOMIC DNA]</scope>
    <source>
        <strain evidence="2 3">CECT 8487</strain>
    </source>
</reference>
<feature type="chain" id="PRO_5017779861" evidence="1">
    <location>
        <begin position="25"/>
        <end position="566"/>
    </location>
</feature>
<gene>
    <name evidence="2" type="ORF">DFQ02_10156</name>
</gene>
<dbReference type="Proteomes" id="UP000256629">
    <property type="component" value="Unassembled WGS sequence"/>
</dbReference>
<feature type="signal peptide" evidence="1">
    <location>
        <begin position="1"/>
        <end position="24"/>
    </location>
</feature>
<evidence type="ECO:0000313" key="3">
    <source>
        <dbReference type="Proteomes" id="UP000256629"/>
    </source>
</evidence>
<sequence>MKTYKKITTFCVLLGLAISMLFISCETTNLELQDNPNELTLSSADPNFVLNSIMGTFGQQHFTLAGIVEPMVRHNHLFGTYANSASPNTMDVPWQFTYAITNNLNFLEDLSTIQGLPQHVGVGQIIEAYAYVNLVDFIGTAVYSQAVNPEFPNPILDDGASIYDAMYNQLDDAIVNLKKENSILFEDIYYNGDVEKWIKLANTLKLRMYVQSKLVATPEMVSNLNAIVAAGNFISDPKDDFVVLFGTNETNPDVRHPNFQQQYADGTNAGNVFQSNDFMNLLLNTKSSPDPRTPFYFYRQDLNDPVTEDVDHCGASWFCYLGDGYDGRDHGDDEGIENDGEQRVAYGIYPSGGALDTAGTQAEETAIATANYDPSSGVTLAEHIKEHLSTVNPTTTNSSNLGGEGIGPFLTASFVHFLLAEAALPTPQGMGATGDSATLLKTAMELSFAKVEEVSGEEMNDADIMDYVDEVMAEYNAADAEGKLNIIAREYYIACFGNSIEAYNLYRRTGYPDLQAHVLASGGEFPRSFFLPSSELTTNSSLDAVDDQKKLTDQVFWDTNPAGFID</sequence>
<protein>
    <submittedName>
        <fullName evidence="2">SusD-like starch-binding protein associating with outer membrane</fullName>
    </submittedName>
</protein>
<dbReference type="InterPro" id="IPR011990">
    <property type="entry name" value="TPR-like_helical_dom_sf"/>
</dbReference>
<evidence type="ECO:0000313" key="2">
    <source>
        <dbReference type="EMBL" id="RED50036.1"/>
    </source>
</evidence>
<dbReference type="SUPFAM" id="SSF48452">
    <property type="entry name" value="TPR-like"/>
    <property type="match status" value="1"/>
</dbReference>
<proteinExistence type="predicted"/>
<keyword evidence="1" id="KW-0732">Signal</keyword>
<dbReference type="PROSITE" id="PS51257">
    <property type="entry name" value="PROKAR_LIPOPROTEIN"/>
    <property type="match status" value="1"/>
</dbReference>
<comment type="caution">
    <text evidence="2">The sequence shown here is derived from an EMBL/GenBank/DDBJ whole genome shotgun (WGS) entry which is preliminary data.</text>
</comment>
<dbReference type="AlphaFoldDB" id="A0A3D9HMA7"/>
<dbReference type="OrthoDB" id="725917at2"/>
<organism evidence="2 3">
    <name type="scientific">Seonamhaeicola aphaedonensis</name>
    <dbReference type="NCBI Taxonomy" id="1461338"/>
    <lineage>
        <taxon>Bacteria</taxon>
        <taxon>Pseudomonadati</taxon>
        <taxon>Bacteroidota</taxon>
        <taxon>Flavobacteriia</taxon>
        <taxon>Flavobacteriales</taxon>
        <taxon>Flavobacteriaceae</taxon>
    </lineage>
</organism>
<dbReference type="Pfam" id="PF12771">
    <property type="entry name" value="SusD-like_2"/>
    <property type="match status" value="2"/>
</dbReference>
<accession>A0A3D9HMA7</accession>